<dbReference type="EMBL" id="JAAGVB010000085">
    <property type="protein sequence ID" value="NEW36589.1"/>
    <property type="molecule type" value="Genomic_DNA"/>
</dbReference>
<feature type="transmembrane region" description="Helical" evidence="5">
    <location>
        <begin position="69"/>
        <end position="89"/>
    </location>
</feature>
<dbReference type="InterPro" id="IPR032808">
    <property type="entry name" value="DoxX"/>
</dbReference>
<dbReference type="Proteomes" id="UP000471166">
    <property type="component" value="Unassembled WGS sequence"/>
</dbReference>
<evidence type="ECO:0000256" key="3">
    <source>
        <dbReference type="ARBA" id="ARBA00022989"/>
    </source>
</evidence>
<dbReference type="GO" id="GO:0016020">
    <property type="term" value="C:membrane"/>
    <property type="evidence" value="ECO:0007669"/>
    <property type="project" value="UniProtKB-SubCell"/>
</dbReference>
<gene>
    <name evidence="6" type="ORF">GV791_29115</name>
</gene>
<keyword evidence="4 5" id="KW-0472">Membrane</keyword>
<sequence length="120" mass="12052">MNIATAATLIVTALATLAAAVSDLARNRWTLDNMTKYGVPHSWIVPLGLVKLAGALGLLGGLAFPALGIAAAAGLVLYFVGAVATLARARGFADLVYPGFYLVLAGASLVLAIAATGSGR</sequence>
<evidence type="ECO:0000256" key="1">
    <source>
        <dbReference type="ARBA" id="ARBA00004141"/>
    </source>
</evidence>
<keyword evidence="3 5" id="KW-1133">Transmembrane helix</keyword>
<dbReference type="Pfam" id="PF13564">
    <property type="entry name" value="DoxX_2"/>
    <property type="match status" value="1"/>
</dbReference>
<reference evidence="6 7" key="1">
    <citation type="submission" date="2020-01" db="EMBL/GenBank/DDBJ databases">
        <title>Genetics and antimicrobial susceptibilities of Nocardia species isolated from the soil; a comparison with species isolated from humans.</title>
        <authorList>
            <person name="Carrasco G."/>
            <person name="Monzon S."/>
            <person name="Sansegundo M."/>
            <person name="Garcia E."/>
            <person name="Garrido N."/>
            <person name="Medina M.J."/>
            <person name="Villalon P."/>
            <person name="Ramirez-Arocha A.C."/>
            <person name="Jimenez P."/>
            <person name="Cuesta I."/>
            <person name="Valdezate S."/>
        </authorList>
    </citation>
    <scope>NUCLEOTIDE SEQUENCE [LARGE SCALE GENOMIC DNA]</scope>
    <source>
        <strain evidence="6 7">CNM20110626</strain>
    </source>
</reference>
<dbReference type="RefSeq" id="WP_014352805.1">
    <property type="nucleotide sequence ID" value="NZ_JAAGVB010000085.1"/>
</dbReference>
<organism evidence="6 7">
    <name type="scientific">Nocardia cyriacigeorgica</name>
    <dbReference type="NCBI Taxonomy" id="135487"/>
    <lineage>
        <taxon>Bacteria</taxon>
        <taxon>Bacillati</taxon>
        <taxon>Actinomycetota</taxon>
        <taxon>Actinomycetes</taxon>
        <taxon>Mycobacteriales</taxon>
        <taxon>Nocardiaceae</taxon>
        <taxon>Nocardia</taxon>
    </lineage>
</organism>
<evidence type="ECO:0000256" key="5">
    <source>
        <dbReference type="SAM" id="Phobius"/>
    </source>
</evidence>
<accession>A0A6P1CVH8</accession>
<dbReference type="OMA" id="YAHIPFP"/>
<evidence type="ECO:0000256" key="4">
    <source>
        <dbReference type="ARBA" id="ARBA00023136"/>
    </source>
</evidence>
<evidence type="ECO:0000313" key="7">
    <source>
        <dbReference type="Proteomes" id="UP000471166"/>
    </source>
</evidence>
<comment type="subcellular location">
    <subcellularLocation>
        <location evidence="1">Membrane</location>
        <topology evidence="1">Multi-pass membrane protein</topology>
    </subcellularLocation>
</comment>
<protein>
    <submittedName>
        <fullName evidence="6">DoxX family protein</fullName>
    </submittedName>
</protein>
<feature type="transmembrane region" description="Helical" evidence="5">
    <location>
        <begin position="43"/>
        <end position="62"/>
    </location>
</feature>
<comment type="caution">
    <text evidence="6">The sequence shown here is derived from an EMBL/GenBank/DDBJ whole genome shotgun (WGS) entry which is preliminary data.</text>
</comment>
<dbReference type="AlphaFoldDB" id="A0A6P1CVH8"/>
<evidence type="ECO:0000313" key="6">
    <source>
        <dbReference type="EMBL" id="NEW36589.1"/>
    </source>
</evidence>
<proteinExistence type="predicted"/>
<feature type="transmembrane region" description="Helical" evidence="5">
    <location>
        <begin position="95"/>
        <end position="115"/>
    </location>
</feature>
<keyword evidence="2 5" id="KW-0812">Transmembrane</keyword>
<name>A0A6P1CVH8_9NOCA</name>
<evidence type="ECO:0000256" key="2">
    <source>
        <dbReference type="ARBA" id="ARBA00022692"/>
    </source>
</evidence>